<dbReference type="EMBL" id="GL441481">
    <property type="protein sequence ID" value="EFN64747.1"/>
    <property type="molecule type" value="Genomic_DNA"/>
</dbReference>
<feature type="region of interest" description="Disordered" evidence="1">
    <location>
        <begin position="237"/>
        <end position="275"/>
    </location>
</feature>
<keyword evidence="3" id="KW-1185">Reference proteome</keyword>
<proteinExistence type="predicted"/>
<dbReference type="InParanoid" id="E2AP74"/>
<evidence type="ECO:0000313" key="2">
    <source>
        <dbReference type="EMBL" id="EFN64747.1"/>
    </source>
</evidence>
<dbReference type="Proteomes" id="UP000000311">
    <property type="component" value="Unassembled WGS sequence"/>
</dbReference>
<evidence type="ECO:0000313" key="3">
    <source>
        <dbReference type="Proteomes" id="UP000000311"/>
    </source>
</evidence>
<sequence>MIQPPTTEASIKFTRTKNKSSTMWIYGIRLFLIDSTKEAKPSAFNPDIIQTFLSNCNGKKSQGAEMAMKLLGCYNKQEIVNEEPFYPKKLEYFASNSEYSESKNGIGRRDDEEDCLNCEDNYKKSNSIECKSEIERRDNENECSNCEDYKKPDGNIVTCMNSEVKSIKEAKSGAFNYKNFIQTFLSNSNGNVSQEAEMALKMLGYYNKQKIVNNDELCQGNLKTLASTLANSEYLGYESTNGKPNSEKECSNHRGKHERSNSFESRNIRRANKKDYPNCDEDKKFDIDIKTYIDSKFYDMENKLMQRIEEMEVSTNKKLNAILERLETLKL</sequence>
<accession>E2AP74</accession>
<organism evidence="3">
    <name type="scientific">Camponotus floridanus</name>
    <name type="common">Florida carpenter ant</name>
    <dbReference type="NCBI Taxonomy" id="104421"/>
    <lineage>
        <taxon>Eukaryota</taxon>
        <taxon>Metazoa</taxon>
        <taxon>Ecdysozoa</taxon>
        <taxon>Arthropoda</taxon>
        <taxon>Hexapoda</taxon>
        <taxon>Insecta</taxon>
        <taxon>Pterygota</taxon>
        <taxon>Neoptera</taxon>
        <taxon>Endopterygota</taxon>
        <taxon>Hymenoptera</taxon>
        <taxon>Apocrita</taxon>
        <taxon>Aculeata</taxon>
        <taxon>Formicoidea</taxon>
        <taxon>Formicidae</taxon>
        <taxon>Formicinae</taxon>
        <taxon>Camponotus</taxon>
    </lineage>
</organism>
<dbReference type="AlphaFoldDB" id="E2AP74"/>
<evidence type="ECO:0000256" key="1">
    <source>
        <dbReference type="SAM" id="MobiDB-lite"/>
    </source>
</evidence>
<dbReference type="OrthoDB" id="7880149at2759"/>
<reference evidence="2 3" key="1">
    <citation type="journal article" date="2010" name="Science">
        <title>Genomic comparison of the ants Camponotus floridanus and Harpegnathos saltator.</title>
        <authorList>
            <person name="Bonasio R."/>
            <person name="Zhang G."/>
            <person name="Ye C."/>
            <person name="Mutti N.S."/>
            <person name="Fang X."/>
            <person name="Qin N."/>
            <person name="Donahue G."/>
            <person name="Yang P."/>
            <person name="Li Q."/>
            <person name="Li C."/>
            <person name="Zhang P."/>
            <person name="Huang Z."/>
            <person name="Berger S.L."/>
            <person name="Reinberg D."/>
            <person name="Wang J."/>
            <person name="Liebig J."/>
        </authorList>
    </citation>
    <scope>NUCLEOTIDE SEQUENCE [LARGE SCALE GENOMIC DNA]</scope>
    <source>
        <strain evidence="3">C129</strain>
    </source>
</reference>
<name>E2AP74_CAMFO</name>
<protein>
    <submittedName>
        <fullName evidence="2">Uncharacterized protein</fullName>
    </submittedName>
</protein>
<gene>
    <name evidence="2" type="ORF">EAG_05161</name>
</gene>